<proteinExistence type="predicted"/>
<dbReference type="Proteomes" id="UP000321638">
    <property type="component" value="Unassembled WGS sequence"/>
</dbReference>
<dbReference type="SMART" id="SM01008">
    <property type="entry name" value="Ald_Xan_dh_C"/>
    <property type="match status" value="1"/>
</dbReference>
<dbReference type="Gene3D" id="3.90.1170.50">
    <property type="entry name" value="Aldehyde oxidase/xanthine dehydrogenase, a/b hammerhead"/>
    <property type="match status" value="1"/>
</dbReference>
<dbReference type="OrthoDB" id="9767994at2"/>
<dbReference type="InterPro" id="IPR012368">
    <property type="entry name" value="OxRdtase_Mopterin-bd_su_IorB"/>
</dbReference>
<dbReference type="InterPro" id="IPR046867">
    <property type="entry name" value="AldOxase/xan_DH_MoCoBD2"/>
</dbReference>
<comment type="caution">
    <text evidence="2">The sequence shown here is derived from an EMBL/GenBank/DDBJ whole genome shotgun (WGS) entry which is preliminary data.</text>
</comment>
<dbReference type="InterPro" id="IPR052516">
    <property type="entry name" value="N-heterocyclic_Hydroxylase"/>
</dbReference>
<dbReference type="SUPFAM" id="SSF56003">
    <property type="entry name" value="Molybdenum cofactor-binding domain"/>
    <property type="match status" value="2"/>
</dbReference>
<dbReference type="InterPro" id="IPR008274">
    <property type="entry name" value="AldOxase/xan_DH_MoCoBD1"/>
</dbReference>
<dbReference type="GO" id="GO:0016491">
    <property type="term" value="F:oxidoreductase activity"/>
    <property type="evidence" value="ECO:0007669"/>
    <property type="project" value="InterPro"/>
</dbReference>
<dbReference type="PIRSF" id="PIRSF036389">
    <property type="entry name" value="IOR_B"/>
    <property type="match status" value="1"/>
</dbReference>
<dbReference type="PANTHER" id="PTHR47495">
    <property type="entry name" value="ALDEHYDE DEHYDROGENASE"/>
    <property type="match status" value="1"/>
</dbReference>
<dbReference type="EMBL" id="VDUZ01000086">
    <property type="protein sequence ID" value="TXL69354.1"/>
    <property type="molecule type" value="Genomic_DNA"/>
</dbReference>
<dbReference type="InterPro" id="IPR000674">
    <property type="entry name" value="Ald_Oxase/Xan_DH_a/b"/>
</dbReference>
<keyword evidence="3" id="KW-1185">Reference proteome</keyword>
<evidence type="ECO:0000259" key="1">
    <source>
        <dbReference type="SMART" id="SM01008"/>
    </source>
</evidence>
<dbReference type="AlphaFoldDB" id="A0A5C8P7N9"/>
<reference evidence="2 3" key="1">
    <citation type="submission" date="2019-06" db="EMBL/GenBank/DDBJ databases">
        <title>New taxonomy in bacterial strain CC-CFT640, isolated from vineyard.</title>
        <authorList>
            <person name="Lin S.-Y."/>
            <person name="Tsai C.-F."/>
            <person name="Young C.-C."/>
        </authorList>
    </citation>
    <scope>NUCLEOTIDE SEQUENCE [LARGE SCALE GENOMIC DNA]</scope>
    <source>
        <strain evidence="2 3">CC-CFT640</strain>
    </source>
</reference>
<feature type="domain" description="Aldehyde oxidase/xanthine dehydrogenase a/b hammerhead" evidence="1">
    <location>
        <begin position="211"/>
        <end position="288"/>
    </location>
</feature>
<dbReference type="RefSeq" id="WP_147852486.1">
    <property type="nucleotide sequence ID" value="NZ_VDUZ01000086.1"/>
</dbReference>
<dbReference type="PANTHER" id="PTHR47495:SF1">
    <property type="entry name" value="BLL3820 PROTEIN"/>
    <property type="match status" value="1"/>
</dbReference>
<organism evidence="2 3">
    <name type="scientific">Vineibacter terrae</name>
    <dbReference type="NCBI Taxonomy" id="2586908"/>
    <lineage>
        <taxon>Bacteria</taxon>
        <taxon>Pseudomonadati</taxon>
        <taxon>Pseudomonadota</taxon>
        <taxon>Alphaproteobacteria</taxon>
        <taxon>Hyphomicrobiales</taxon>
        <taxon>Vineibacter</taxon>
    </lineage>
</organism>
<name>A0A5C8P7N9_9HYPH</name>
<protein>
    <submittedName>
        <fullName evidence="2">Xanthine dehydrogenase family protein molybdopterin-binding subunit</fullName>
    </submittedName>
</protein>
<dbReference type="Gene3D" id="3.30.365.10">
    <property type="entry name" value="Aldehyde oxidase/xanthine dehydrogenase, molybdopterin binding domain"/>
    <property type="match status" value="4"/>
</dbReference>
<sequence length="740" mass="78121">MSRREPVAVSRRAVLAGGGALVVAFSLPLPGRGQQPPVVEKALGKTLDPTEVDGFLAVNADGSVSLFCGKVDLGTGLRIAIPQMAAEELGIGVERIVLVEGDTALTPDQGPTAGSTGIMRGGVQIRQAAATARAALLRLAAARLGVPAEALEVVNGEVRPKEGGQGVGFAALIGEQQFNLRLDPQAPLKDPGSYGIVGRSMPRPDVPRKVTGRHPYIHDLKLPDMLHARVIRPQAVGARLLDVDDTAVRDIPGVQVVRLGSFVGVVAPDEWDAELAARALVTRWSPASSLVGHEGVPAWMRKGPFDADQKLVGKGDARAVLASAAKKLSATYYWPTQSHASMGPSCAVADIREGKATIWSASQATHRFRRTIARLLDLPLEAVRVVYVDGSGCYGMNGHDDAAADAALLSRAVGRPVRVQWSRADELGWDPKGPPQMLALEGAVGADGQIAAWRTQMWIPRATANLPNIPLLGPADAGMAQPPGIATGLISQNGDPPYATPNVEVLVHWLKDAPLRPSNIRAPGKIANSFAVESFVDDLAAQARIDPVEFRLKGLSDARGAEVIRRAARMLDWKARPSPGPGGLGRGIAYVHYKHGETYVAVAMEAEVDPGSGAIRVRRVACAQDCGLVINPNAAMQQVEGNILQTLSRTLLEEVTFDAAGVTSVDWARYPILTFPDVPEIMIDLVDQPQSPPLGVGEAASTPVPAALANAIFDATGARLRTVPFTAERVKAALAAARRT</sequence>
<evidence type="ECO:0000313" key="3">
    <source>
        <dbReference type="Proteomes" id="UP000321638"/>
    </source>
</evidence>
<accession>A0A5C8P7N9</accession>
<dbReference type="Pfam" id="PF02738">
    <property type="entry name" value="MoCoBD_1"/>
    <property type="match status" value="1"/>
</dbReference>
<dbReference type="Pfam" id="PF20256">
    <property type="entry name" value="MoCoBD_2"/>
    <property type="match status" value="2"/>
</dbReference>
<dbReference type="InterPro" id="IPR037165">
    <property type="entry name" value="AldOxase/xan_DH_Mopterin-bd_sf"/>
</dbReference>
<evidence type="ECO:0000313" key="2">
    <source>
        <dbReference type="EMBL" id="TXL69354.1"/>
    </source>
</evidence>
<gene>
    <name evidence="2" type="ORF">FHP25_39305</name>
</gene>